<evidence type="ECO:0000256" key="5">
    <source>
        <dbReference type="ARBA" id="ARBA00023136"/>
    </source>
</evidence>
<dbReference type="STRING" id="37927.SA2016_0160"/>
<dbReference type="Proteomes" id="UP000070134">
    <property type="component" value="Chromosome"/>
</dbReference>
<dbReference type="InterPro" id="IPR000866">
    <property type="entry name" value="AhpC/TSA"/>
</dbReference>
<comment type="subcellular location">
    <subcellularLocation>
        <location evidence="1">Cell membrane</location>
        <topology evidence="1">Multi-pass membrane protein</topology>
    </subcellularLocation>
</comment>
<keyword evidence="2" id="KW-1003">Cell membrane</keyword>
<dbReference type="KEGG" id="satk:SA2016_0160"/>
<dbReference type="RefSeq" id="WP_066494333.1">
    <property type="nucleotide sequence ID" value="NZ_CP014518.1"/>
</dbReference>
<dbReference type="EMBL" id="CP014518">
    <property type="protein sequence ID" value="AMM30862.1"/>
    <property type="molecule type" value="Genomic_DNA"/>
</dbReference>
<feature type="transmembrane region" description="Helical" evidence="7">
    <location>
        <begin position="177"/>
        <end position="202"/>
    </location>
</feature>
<keyword evidence="3 7" id="KW-0812">Transmembrane</keyword>
<dbReference type="InterPro" id="IPR041017">
    <property type="entry name" value="Thioredoxin_10"/>
</dbReference>
<dbReference type="GO" id="GO:0017004">
    <property type="term" value="P:cytochrome complex assembly"/>
    <property type="evidence" value="ECO:0007669"/>
    <property type="project" value="InterPro"/>
</dbReference>
<feature type="transmembrane region" description="Helical" evidence="7">
    <location>
        <begin position="6"/>
        <end position="30"/>
    </location>
</feature>
<evidence type="ECO:0000256" key="1">
    <source>
        <dbReference type="ARBA" id="ARBA00004651"/>
    </source>
</evidence>
<dbReference type="PATRIC" id="fig|37927.3.peg.164"/>
<dbReference type="InterPro" id="IPR013766">
    <property type="entry name" value="Thioredoxin_domain"/>
</dbReference>
<accession>A0A126ZZR9</accession>
<evidence type="ECO:0000256" key="2">
    <source>
        <dbReference type="ARBA" id="ARBA00022475"/>
    </source>
</evidence>
<keyword evidence="10" id="KW-1185">Reference proteome</keyword>
<sequence>MGENILIGFLGGLITGISPCILPVLPVIFFSGGLDSARRGAPSSAPAAAGARGDLGGGVRQASRWRPFQVIGGLVLSFSLVTLLGSLALSALGLPQDVLRWAGIAVLAAVGLGLMVPRVEEWLEKPFSWIPQRRVDARRGGFGLGLALGAVFVPCAGPVLAAITVSGATGRIGPETVALTLAFAVGVSVPLLFFALAGRGLAERLKAFRRRQRGVRLTAGALMIALAAGLALDLPATLQRLIPDYTASLQDQLRPSAGTPLDLGGLVTDENRALSNCTQGATSLQDCGPAPALRDATAWIGSQPLDLKSLRGKVVLIDFWAYSCINCQRSLPHIVQLNDAYKSAGLEVIGIHTPEYAFEREQRNVEAGVKEHGIDYPVAMDNSYATWTAYRNRFWPAQYLIDANGTVRHIQQGEGGYQTTEALVRQLLTDAHPGIALPQPVESAGTAVAAGTTPETFLGVAKQNAYAGPGAYRAGPGTFSFPAQQRPGSFALSGPWTLDSQRITAGSAHDAGPSPAAAGSPTGEPSVRLDFTAKQVQAVVGGTGKLTVRGPDGERTVEVGGTPRSYVLLDGDQQRSGTLEVEASPGVELYSFTFG</sequence>
<dbReference type="SUPFAM" id="SSF52833">
    <property type="entry name" value="Thioredoxin-like"/>
    <property type="match status" value="1"/>
</dbReference>
<dbReference type="Gene3D" id="3.40.30.10">
    <property type="entry name" value="Glutaredoxin"/>
    <property type="match status" value="1"/>
</dbReference>
<dbReference type="GO" id="GO:0005886">
    <property type="term" value="C:plasma membrane"/>
    <property type="evidence" value="ECO:0007669"/>
    <property type="project" value="UniProtKB-SubCell"/>
</dbReference>
<evidence type="ECO:0000256" key="6">
    <source>
        <dbReference type="SAM" id="MobiDB-lite"/>
    </source>
</evidence>
<feature type="transmembrane region" description="Helical" evidence="7">
    <location>
        <begin position="214"/>
        <end position="232"/>
    </location>
</feature>
<feature type="transmembrane region" description="Helical" evidence="7">
    <location>
        <begin position="70"/>
        <end position="92"/>
    </location>
</feature>
<feature type="domain" description="Thioredoxin" evidence="8">
    <location>
        <begin position="284"/>
        <end position="429"/>
    </location>
</feature>
<evidence type="ECO:0000259" key="8">
    <source>
        <dbReference type="PROSITE" id="PS51352"/>
    </source>
</evidence>
<dbReference type="Pfam" id="PF00578">
    <property type="entry name" value="AhpC-TSA"/>
    <property type="match status" value="1"/>
</dbReference>
<evidence type="ECO:0000313" key="10">
    <source>
        <dbReference type="Proteomes" id="UP000070134"/>
    </source>
</evidence>
<keyword evidence="5 7" id="KW-0472">Membrane</keyword>
<feature type="transmembrane region" description="Helical" evidence="7">
    <location>
        <begin position="98"/>
        <end position="119"/>
    </location>
</feature>
<name>A0A126ZZR9_9MICC</name>
<dbReference type="InterPro" id="IPR036249">
    <property type="entry name" value="Thioredoxin-like_sf"/>
</dbReference>
<dbReference type="PANTHER" id="PTHR42852">
    <property type="entry name" value="THIOL:DISULFIDE INTERCHANGE PROTEIN DSBE"/>
    <property type="match status" value="1"/>
</dbReference>
<gene>
    <name evidence="9" type="ORF">SA2016_0160</name>
</gene>
<organism evidence="9 10">
    <name type="scientific">Sinomonas atrocyanea</name>
    <dbReference type="NCBI Taxonomy" id="37927"/>
    <lineage>
        <taxon>Bacteria</taxon>
        <taxon>Bacillati</taxon>
        <taxon>Actinomycetota</taxon>
        <taxon>Actinomycetes</taxon>
        <taxon>Micrococcales</taxon>
        <taxon>Micrococcaceae</taxon>
        <taxon>Sinomonas</taxon>
    </lineage>
</organism>
<evidence type="ECO:0000256" key="7">
    <source>
        <dbReference type="SAM" id="Phobius"/>
    </source>
</evidence>
<evidence type="ECO:0000313" key="9">
    <source>
        <dbReference type="EMBL" id="AMM30862.1"/>
    </source>
</evidence>
<proteinExistence type="predicted"/>
<feature type="region of interest" description="Disordered" evidence="6">
    <location>
        <begin position="505"/>
        <end position="526"/>
    </location>
</feature>
<protein>
    <submittedName>
        <fullName evidence="9">Thiol:disulfide interchange protein</fullName>
    </submittedName>
</protein>
<dbReference type="AlphaFoldDB" id="A0A126ZZR9"/>
<dbReference type="Pfam" id="PF02683">
    <property type="entry name" value="DsbD_TM"/>
    <property type="match status" value="1"/>
</dbReference>
<dbReference type="Pfam" id="PF17991">
    <property type="entry name" value="Thioredoxin_10"/>
    <property type="match status" value="1"/>
</dbReference>
<dbReference type="PROSITE" id="PS51352">
    <property type="entry name" value="THIOREDOXIN_2"/>
    <property type="match status" value="1"/>
</dbReference>
<dbReference type="GO" id="GO:0016491">
    <property type="term" value="F:oxidoreductase activity"/>
    <property type="evidence" value="ECO:0007669"/>
    <property type="project" value="InterPro"/>
</dbReference>
<evidence type="ECO:0000256" key="3">
    <source>
        <dbReference type="ARBA" id="ARBA00022692"/>
    </source>
</evidence>
<dbReference type="GO" id="GO:0016209">
    <property type="term" value="F:antioxidant activity"/>
    <property type="evidence" value="ECO:0007669"/>
    <property type="project" value="InterPro"/>
</dbReference>
<dbReference type="PANTHER" id="PTHR42852:SF13">
    <property type="entry name" value="PROTEIN DIPZ"/>
    <property type="match status" value="1"/>
</dbReference>
<dbReference type="InterPro" id="IPR050553">
    <property type="entry name" value="Thioredoxin_ResA/DsbE_sf"/>
</dbReference>
<feature type="transmembrane region" description="Helical" evidence="7">
    <location>
        <begin position="140"/>
        <end position="165"/>
    </location>
</feature>
<dbReference type="Gene3D" id="2.60.120.260">
    <property type="entry name" value="Galactose-binding domain-like"/>
    <property type="match status" value="1"/>
</dbReference>
<keyword evidence="4 7" id="KW-1133">Transmembrane helix</keyword>
<dbReference type="InterPro" id="IPR003834">
    <property type="entry name" value="Cyt_c_assmbl_TM_dom"/>
</dbReference>
<reference evidence="9 10" key="1">
    <citation type="submission" date="2016-02" db="EMBL/GenBank/DDBJ databases">
        <title>Complete genome of Sinomonas atrocyanea KCTC 3377.</title>
        <authorList>
            <person name="Kim K.M."/>
        </authorList>
    </citation>
    <scope>NUCLEOTIDE SEQUENCE [LARGE SCALE GENOMIC DNA]</scope>
    <source>
        <strain evidence="9 10">KCTC 3377</strain>
    </source>
</reference>
<evidence type="ECO:0000256" key="4">
    <source>
        <dbReference type="ARBA" id="ARBA00022989"/>
    </source>
</evidence>